<name>A0A9W9FVY5_9EURO</name>
<keyword evidence="3 4" id="KW-0175">Coiled coil</keyword>
<comment type="caution">
    <text evidence="7">The sequence shown here is derived from an EMBL/GenBank/DDBJ whole genome shotgun (WGS) entry which is preliminary data.</text>
</comment>
<evidence type="ECO:0000256" key="4">
    <source>
        <dbReference type="SAM" id="Coils"/>
    </source>
</evidence>
<keyword evidence="8" id="KW-1185">Reference proteome</keyword>
<evidence type="ECO:0000313" key="7">
    <source>
        <dbReference type="EMBL" id="KAJ5107423.1"/>
    </source>
</evidence>
<feature type="compositionally biased region" description="Basic and acidic residues" evidence="5">
    <location>
        <begin position="323"/>
        <end position="354"/>
    </location>
</feature>
<feature type="region of interest" description="Disordered" evidence="5">
    <location>
        <begin position="648"/>
        <end position="697"/>
    </location>
</feature>
<dbReference type="Proteomes" id="UP001149165">
    <property type="component" value="Unassembled WGS sequence"/>
</dbReference>
<feature type="compositionally biased region" description="Polar residues" evidence="5">
    <location>
        <begin position="198"/>
        <end position="219"/>
    </location>
</feature>
<feature type="compositionally biased region" description="Basic and acidic residues" evidence="5">
    <location>
        <begin position="226"/>
        <end position="239"/>
    </location>
</feature>
<reference evidence="7" key="1">
    <citation type="submission" date="2022-11" db="EMBL/GenBank/DDBJ databases">
        <authorList>
            <person name="Petersen C."/>
        </authorList>
    </citation>
    <scope>NUCLEOTIDE SEQUENCE</scope>
    <source>
        <strain evidence="7">IBT 30069</strain>
    </source>
</reference>
<feature type="coiled-coil region" evidence="4">
    <location>
        <begin position="522"/>
        <end position="631"/>
    </location>
</feature>
<feature type="compositionally biased region" description="Low complexity" evidence="5">
    <location>
        <begin position="663"/>
        <end position="673"/>
    </location>
</feature>
<evidence type="ECO:0000259" key="6">
    <source>
        <dbReference type="Pfam" id="PF12325"/>
    </source>
</evidence>
<gene>
    <name evidence="7" type="ORF">N7456_004098</name>
</gene>
<dbReference type="EMBL" id="JAPQKH010000003">
    <property type="protein sequence ID" value="KAJ5107423.1"/>
    <property type="molecule type" value="Genomic_DNA"/>
</dbReference>
<dbReference type="InterPro" id="IPR022091">
    <property type="entry name" value="TMF_TATA-bd"/>
</dbReference>
<evidence type="ECO:0000256" key="5">
    <source>
        <dbReference type="SAM" id="MobiDB-lite"/>
    </source>
</evidence>
<comment type="subcellular location">
    <subcellularLocation>
        <location evidence="1">Golgi apparatus</location>
    </subcellularLocation>
</comment>
<feature type="compositionally biased region" description="Basic and acidic residues" evidence="5">
    <location>
        <begin position="78"/>
        <end position="88"/>
    </location>
</feature>
<feature type="compositionally biased region" description="Polar residues" evidence="5">
    <location>
        <begin position="129"/>
        <end position="165"/>
    </location>
</feature>
<evidence type="ECO:0000256" key="3">
    <source>
        <dbReference type="ARBA" id="ARBA00023054"/>
    </source>
</evidence>
<feature type="region of interest" description="Disordered" evidence="5">
    <location>
        <begin position="34"/>
        <end position="239"/>
    </location>
</feature>
<dbReference type="AlphaFoldDB" id="A0A9W9FVY5"/>
<feature type="compositionally biased region" description="Polar residues" evidence="5">
    <location>
        <begin position="44"/>
        <end position="70"/>
    </location>
</feature>
<accession>A0A9W9FVY5</accession>
<dbReference type="GO" id="GO:0005783">
    <property type="term" value="C:endoplasmic reticulum"/>
    <property type="evidence" value="ECO:0007669"/>
    <property type="project" value="TreeGrafter"/>
</dbReference>
<feature type="compositionally biased region" description="Basic and acidic residues" evidence="5">
    <location>
        <begin position="118"/>
        <end position="128"/>
    </location>
</feature>
<feature type="compositionally biased region" description="Basic and acidic residues" evidence="5">
    <location>
        <begin position="396"/>
        <end position="415"/>
    </location>
</feature>
<dbReference type="OrthoDB" id="74178at2759"/>
<feature type="domain" description="TATA element modulatory factor 1 TATA binding" evidence="6">
    <location>
        <begin position="745"/>
        <end position="857"/>
    </location>
</feature>
<dbReference type="GO" id="GO:0005794">
    <property type="term" value="C:Golgi apparatus"/>
    <property type="evidence" value="ECO:0007669"/>
    <property type="project" value="UniProtKB-SubCell"/>
</dbReference>
<protein>
    <recommendedName>
        <fullName evidence="6">TATA element modulatory factor 1 TATA binding domain-containing protein</fullName>
    </recommendedName>
</protein>
<reference evidence="7" key="2">
    <citation type="journal article" date="2023" name="IMA Fungus">
        <title>Comparative genomic study of the Penicillium genus elucidates a diverse pangenome and 15 lateral gene transfer events.</title>
        <authorList>
            <person name="Petersen C."/>
            <person name="Sorensen T."/>
            <person name="Nielsen M.R."/>
            <person name="Sondergaard T.E."/>
            <person name="Sorensen J.L."/>
            <person name="Fitzpatrick D.A."/>
            <person name="Frisvad J.C."/>
            <person name="Nielsen K.L."/>
        </authorList>
    </citation>
    <scope>NUCLEOTIDE SEQUENCE</scope>
    <source>
        <strain evidence="7">IBT 30069</strain>
    </source>
</reference>
<dbReference type="Pfam" id="PF12325">
    <property type="entry name" value="TMF_TATA_bd"/>
    <property type="match status" value="1"/>
</dbReference>
<organism evidence="7 8">
    <name type="scientific">Penicillium angulare</name>
    <dbReference type="NCBI Taxonomy" id="116970"/>
    <lineage>
        <taxon>Eukaryota</taxon>
        <taxon>Fungi</taxon>
        <taxon>Dikarya</taxon>
        <taxon>Ascomycota</taxon>
        <taxon>Pezizomycotina</taxon>
        <taxon>Eurotiomycetes</taxon>
        <taxon>Eurotiomycetidae</taxon>
        <taxon>Eurotiales</taxon>
        <taxon>Aspergillaceae</taxon>
        <taxon>Penicillium</taxon>
    </lineage>
</organism>
<dbReference type="Gene3D" id="1.20.5.1700">
    <property type="match status" value="1"/>
</dbReference>
<evidence type="ECO:0000256" key="2">
    <source>
        <dbReference type="ARBA" id="ARBA00023034"/>
    </source>
</evidence>
<evidence type="ECO:0000256" key="1">
    <source>
        <dbReference type="ARBA" id="ARBA00004555"/>
    </source>
</evidence>
<dbReference type="PANTHER" id="PTHR46515">
    <property type="entry name" value="TATA ELEMENT MODULATORY FACTOR TMF1"/>
    <property type="match status" value="1"/>
</dbReference>
<feature type="coiled-coil region" evidence="4">
    <location>
        <begin position="757"/>
        <end position="805"/>
    </location>
</feature>
<sequence length="860" mass="95807">MAQNPQNPSKPKWGVGSLFQQAVAGVESRLDHILLDEEERQKNGGANANAKPQENETKNTPITRSPAGSISRSASNARRNDRLQERLARAMVKSNAGNSISQSSPSRSSPAASPRPSSDMRRSIDVDSNHASSIAEDTTTSEVNAPRSSHDSGISNRQSTETNVPESLLRASNDMDERPTSLETATGETEQSSKTEEPPNNEQPEARTSTDSSHINVNLSGEIDSDADKSPEAQRQDEIHEYIERIDALQSKLKYLAKEAAESAKNAAASASPGSANKQLLEKDEKIALLLEEGQKLSKSEMDHRTAIRRLRQQLTDNSKSQMDMRKNNEKMERDLANSEARAKRAEAAEKRANDSLSTQTKTTKDFDAVSNERNALSQTVSEMKAQLSRALARAEAAETKAHSDALDQEKRKTDELEEELSTLKIERDISEEKAKKEITELKEKADQERERARMLETELKGEQSVLESKMESLRTRAEEASSGATGETQAKLLRQIETLQTQYSVASENWHTLEGSLLSRLANVEKERDDLGRKEAELRKKIRELNLKTKKLEEDAETAREGELEIENKLEERTGDLQKIQLKLDKAVEDQAAAQKELVEQKKAWDASWAQKLEEERVKWREQVNSLQQPRGVSPVQSLRRSSNLNLDAIPSGLSDYRPTSRRSSTMPSASPDIGTPPRQNSYPASINHGTLSPPPINTTTIMETPAITFEPDEFFGSVTPATPSMYEGTQAPPSRGINDIISESTVGAGPSVQLVERMSATVRRLESERAGSKDELARVTAQRDEARQQVVDLMRELEEKKTSDSRVQELSDQFTELDQRYQTTLEMLGEKSEQVEELHADIADLKKIYRELVDSTMK</sequence>
<dbReference type="PANTHER" id="PTHR46515:SF1">
    <property type="entry name" value="TATA ELEMENT MODULATORY FACTOR"/>
    <property type="match status" value="1"/>
</dbReference>
<evidence type="ECO:0000313" key="8">
    <source>
        <dbReference type="Proteomes" id="UP001149165"/>
    </source>
</evidence>
<keyword evidence="2" id="KW-0333">Golgi apparatus</keyword>
<feature type="compositionally biased region" description="Polar residues" evidence="5">
    <location>
        <begin position="181"/>
        <end position="190"/>
    </location>
</feature>
<proteinExistence type="predicted"/>
<dbReference type="InterPro" id="IPR052602">
    <property type="entry name" value="Growth_transcription_reg"/>
</dbReference>
<feature type="region of interest" description="Disordered" evidence="5">
    <location>
        <begin position="314"/>
        <end position="371"/>
    </location>
</feature>
<dbReference type="InterPro" id="IPR022092">
    <property type="entry name" value="TMF_DNA-bd"/>
</dbReference>
<dbReference type="Pfam" id="PF12329">
    <property type="entry name" value="TMF_DNA_bd"/>
    <property type="match status" value="1"/>
</dbReference>
<feature type="compositionally biased region" description="Polar residues" evidence="5">
    <location>
        <begin position="679"/>
        <end position="692"/>
    </location>
</feature>
<feature type="coiled-coil region" evidence="4">
    <location>
        <begin position="830"/>
        <end position="857"/>
    </location>
</feature>
<feature type="region of interest" description="Disordered" evidence="5">
    <location>
        <begin position="395"/>
        <end position="421"/>
    </location>
</feature>
<feature type="compositionally biased region" description="Low complexity" evidence="5">
    <location>
        <begin position="99"/>
        <end position="117"/>
    </location>
</feature>